<sequence>MADTDQLKKDQDALDQRLKDVEKSLAKKANKEAKEELPLGALWSNKDWKVTLTEFVEIVAIAKATSLIKFGLPALLDLGKIVESTIEKNFKRNKWGWLFGKKPVDPLDAQVSRINEIEQGLHRLHPVVTRFNTQYPPSRSDRIHADIEGLKGKVRHLENDRRHIRDRANATPPPRRSNVDGIRSLDQAAAQINRLEERVTHLARALG</sequence>
<dbReference type="Proteomes" id="UP001595990">
    <property type="component" value="Unassembled WGS sequence"/>
</dbReference>
<proteinExistence type="predicted"/>
<dbReference type="RefSeq" id="WP_358237492.1">
    <property type="nucleotide sequence ID" value="NZ_JBHSFS010000004.1"/>
</dbReference>
<evidence type="ECO:0000313" key="4">
    <source>
        <dbReference type="Proteomes" id="UP001595990"/>
    </source>
</evidence>
<feature type="region of interest" description="Disordered" evidence="2">
    <location>
        <begin position="159"/>
        <end position="182"/>
    </location>
</feature>
<accession>A0ABV9BHH2</accession>
<evidence type="ECO:0000256" key="1">
    <source>
        <dbReference type="SAM" id="Coils"/>
    </source>
</evidence>
<protein>
    <submittedName>
        <fullName evidence="3">Uncharacterized protein</fullName>
    </submittedName>
</protein>
<evidence type="ECO:0000313" key="3">
    <source>
        <dbReference type="EMBL" id="MFC4513504.1"/>
    </source>
</evidence>
<comment type="caution">
    <text evidence="3">The sequence shown here is derived from an EMBL/GenBank/DDBJ whole genome shotgun (WGS) entry which is preliminary data.</text>
</comment>
<dbReference type="EMBL" id="JBHSFS010000004">
    <property type="protein sequence ID" value="MFC4513504.1"/>
    <property type="molecule type" value="Genomic_DNA"/>
</dbReference>
<feature type="coiled-coil region" evidence="1">
    <location>
        <begin position="4"/>
        <end position="31"/>
    </location>
</feature>
<keyword evidence="1" id="KW-0175">Coiled coil</keyword>
<organism evidence="3 4">
    <name type="scientific">Streptomyces ehimensis</name>
    <dbReference type="NCBI Taxonomy" id="68195"/>
    <lineage>
        <taxon>Bacteria</taxon>
        <taxon>Bacillati</taxon>
        <taxon>Actinomycetota</taxon>
        <taxon>Actinomycetes</taxon>
        <taxon>Kitasatosporales</taxon>
        <taxon>Streptomycetaceae</taxon>
        <taxon>Streptomyces</taxon>
    </lineage>
</organism>
<name>A0ABV9BHH2_9ACTN</name>
<gene>
    <name evidence="3" type="ORF">ACFPEN_11200</name>
</gene>
<evidence type="ECO:0000256" key="2">
    <source>
        <dbReference type="SAM" id="MobiDB-lite"/>
    </source>
</evidence>
<reference evidence="4" key="1">
    <citation type="journal article" date="2019" name="Int. J. Syst. Evol. Microbiol.">
        <title>The Global Catalogue of Microorganisms (GCM) 10K type strain sequencing project: providing services to taxonomists for standard genome sequencing and annotation.</title>
        <authorList>
            <consortium name="The Broad Institute Genomics Platform"/>
            <consortium name="The Broad Institute Genome Sequencing Center for Infectious Disease"/>
            <person name="Wu L."/>
            <person name="Ma J."/>
        </authorList>
    </citation>
    <scope>NUCLEOTIDE SEQUENCE [LARGE SCALE GENOMIC DNA]</scope>
    <source>
        <strain evidence="4">CECT 8064</strain>
    </source>
</reference>
<keyword evidence="4" id="KW-1185">Reference proteome</keyword>
<feature type="compositionally biased region" description="Basic and acidic residues" evidence="2">
    <location>
        <begin position="159"/>
        <end position="168"/>
    </location>
</feature>